<accession>A0A8R7JYJ2</accession>
<keyword evidence="2" id="KW-1185">Reference proteome</keyword>
<dbReference type="Gramene" id="TuG1812G0100000667.01.T01">
    <property type="protein sequence ID" value="TuG1812G0100000667.01.T01.cds375787"/>
    <property type="gene ID" value="TuG1812G0100000667.01"/>
</dbReference>
<evidence type="ECO:0000313" key="2">
    <source>
        <dbReference type="Proteomes" id="UP000015106"/>
    </source>
</evidence>
<evidence type="ECO:0000313" key="1">
    <source>
        <dbReference type="EnsemblPlants" id="TuG1812G0100000667.01.T02.cds375787"/>
    </source>
</evidence>
<dbReference type="AlphaFoldDB" id="A0A8R7JYJ2"/>
<reference evidence="1" key="2">
    <citation type="submission" date="2018-03" db="EMBL/GenBank/DDBJ databases">
        <title>The Triticum urartu genome reveals the dynamic nature of wheat genome evolution.</title>
        <authorList>
            <person name="Ling H."/>
            <person name="Ma B."/>
            <person name="Shi X."/>
            <person name="Liu H."/>
            <person name="Dong L."/>
            <person name="Sun H."/>
            <person name="Cao Y."/>
            <person name="Gao Q."/>
            <person name="Zheng S."/>
            <person name="Li Y."/>
            <person name="Yu Y."/>
            <person name="Du H."/>
            <person name="Qi M."/>
            <person name="Li Y."/>
            <person name="Yu H."/>
            <person name="Cui Y."/>
            <person name="Wang N."/>
            <person name="Chen C."/>
            <person name="Wu H."/>
            <person name="Zhao Y."/>
            <person name="Zhang J."/>
            <person name="Li Y."/>
            <person name="Zhou W."/>
            <person name="Zhang B."/>
            <person name="Hu W."/>
            <person name="Eijk M."/>
            <person name="Tang J."/>
            <person name="Witsenboer H."/>
            <person name="Zhao S."/>
            <person name="Li Z."/>
            <person name="Zhang A."/>
            <person name="Wang D."/>
            <person name="Liang C."/>
        </authorList>
    </citation>
    <scope>NUCLEOTIDE SEQUENCE [LARGE SCALE GENOMIC DNA]</scope>
    <source>
        <strain evidence="1">cv. G1812</strain>
    </source>
</reference>
<proteinExistence type="predicted"/>
<dbReference type="Proteomes" id="UP000015106">
    <property type="component" value="Chromosome 1"/>
</dbReference>
<reference evidence="2" key="1">
    <citation type="journal article" date="2013" name="Nature">
        <title>Draft genome of the wheat A-genome progenitor Triticum urartu.</title>
        <authorList>
            <person name="Ling H.Q."/>
            <person name="Zhao S."/>
            <person name="Liu D."/>
            <person name="Wang J."/>
            <person name="Sun H."/>
            <person name="Zhang C."/>
            <person name="Fan H."/>
            <person name="Li D."/>
            <person name="Dong L."/>
            <person name="Tao Y."/>
            <person name="Gao C."/>
            <person name="Wu H."/>
            <person name="Li Y."/>
            <person name="Cui Y."/>
            <person name="Guo X."/>
            <person name="Zheng S."/>
            <person name="Wang B."/>
            <person name="Yu K."/>
            <person name="Liang Q."/>
            <person name="Yang W."/>
            <person name="Lou X."/>
            <person name="Chen J."/>
            <person name="Feng M."/>
            <person name="Jian J."/>
            <person name="Zhang X."/>
            <person name="Luo G."/>
            <person name="Jiang Y."/>
            <person name="Liu J."/>
            <person name="Wang Z."/>
            <person name="Sha Y."/>
            <person name="Zhang B."/>
            <person name="Wu H."/>
            <person name="Tang D."/>
            <person name="Shen Q."/>
            <person name="Xue P."/>
            <person name="Zou S."/>
            <person name="Wang X."/>
            <person name="Liu X."/>
            <person name="Wang F."/>
            <person name="Yang Y."/>
            <person name="An X."/>
            <person name="Dong Z."/>
            <person name="Zhang K."/>
            <person name="Zhang X."/>
            <person name="Luo M.C."/>
            <person name="Dvorak J."/>
            <person name="Tong Y."/>
            <person name="Wang J."/>
            <person name="Yang H."/>
            <person name="Li Z."/>
            <person name="Wang D."/>
            <person name="Zhang A."/>
            <person name="Wang J."/>
        </authorList>
    </citation>
    <scope>NUCLEOTIDE SEQUENCE</scope>
    <source>
        <strain evidence="2">cv. G1812</strain>
    </source>
</reference>
<organism evidence="1 2">
    <name type="scientific">Triticum urartu</name>
    <name type="common">Red wild einkorn</name>
    <name type="synonym">Crithodium urartu</name>
    <dbReference type="NCBI Taxonomy" id="4572"/>
    <lineage>
        <taxon>Eukaryota</taxon>
        <taxon>Viridiplantae</taxon>
        <taxon>Streptophyta</taxon>
        <taxon>Embryophyta</taxon>
        <taxon>Tracheophyta</taxon>
        <taxon>Spermatophyta</taxon>
        <taxon>Magnoliopsida</taxon>
        <taxon>Liliopsida</taxon>
        <taxon>Poales</taxon>
        <taxon>Poaceae</taxon>
        <taxon>BOP clade</taxon>
        <taxon>Pooideae</taxon>
        <taxon>Triticodae</taxon>
        <taxon>Triticeae</taxon>
        <taxon>Triticinae</taxon>
        <taxon>Triticum</taxon>
    </lineage>
</organism>
<dbReference type="EnsemblPlants" id="TuG1812G0100000667.01.T01">
    <property type="protein sequence ID" value="TuG1812G0100000667.01.T01.cds375787"/>
    <property type="gene ID" value="TuG1812G0100000667.01"/>
</dbReference>
<protein>
    <submittedName>
        <fullName evidence="1">Uncharacterized protein</fullName>
    </submittedName>
</protein>
<sequence>MQMHGSERLMMSTSLPPKVARCRSAERWKHYCVKRQDEADLCFSLLAGSCGRVLNEMAGDSCSCTQDKMALVSWFHGFVGW</sequence>
<reference evidence="1" key="3">
    <citation type="submission" date="2022-06" db="UniProtKB">
        <authorList>
            <consortium name="EnsemblPlants"/>
        </authorList>
    </citation>
    <scope>IDENTIFICATION</scope>
</reference>
<dbReference type="Gramene" id="TuG1812G0100000667.01.T02">
    <property type="protein sequence ID" value="TuG1812G0100000667.01.T02.cds375787"/>
    <property type="gene ID" value="TuG1812G0100000667.01"/>
</dbReference>
<dbReference type="EnsemblPlants" id="TuG1812G0100000667.01.T02">
    <property type="protein sequence ID" value="TuG1812G0100000667.01.T02.cds375787"/>
    <property type="gene ID" value="TuG1812G0100000667.01"/>
</dbReference>
<name>A0A8R7JYJ2_TRIUA</name>